<feature type="compositionally biased region" description="Low complexity" evidence="1">
    <location>
        <begin position="473"/>
        <end position="490"/>
    </location>
</feature>
<feature type="compositionally biased region" description="Gly residues" evidence="1">
    <location>
        <begin position="597"/>
        <end position="613"/>
    </location>
</feature>
<feature type="region of interest" description="Disordered" evidence="1">
    <location>
        <begin position="209"/>
        <end position="238"/>
    </location>
</feature>
<name>A0A150G555_GONPE</name>
<feature type="region of interest" description="Disordered" evidence="1">
    <location>
        <begin position="562"/>
        <end position="613"/>
    </location>
</feature>
<sequence length="613" mass="60097">MSQHHSHADDLEEIPQDYLDFEKIFSSQTGVRRINSHMSRRLGEGKLLVGGSPNGHRMDEQTGGGSAWSLWSSSPGRKLLGMIDSLHGHLGGHKLSTTQRHQIRLAQPTVAAGGARDVTAASPLPTGGDAGGAAGTAATTATAGPGSSRDSAGADAVTDAAAASQRPLSGSARDSYDFGSWDLEREALYVDYVDYDAVDLVPEPDSADAAAAAGSTAGSTAAGGAGSDGEGDRDGAEPFVDLTDLDYAWRDWDTYLEALANGDAPEVAPATEVAGGGDEAGSGSTAAALADTEAAASDEVAQADVYDMYMDYVYGVWDEVYGVDGREHAAAAGAGLPSPSSAPAAAEAATDAVSEMGAPVGAEGAAAVQGAAAAAAAVTAPLDSGVDDGADCARRHDVYDDYFSFMYGMWDSLDVAPELDRAAGEGSVATAAAGSPAEGSWVAVATAAALTGANAQDNVEGVDDDGYTRFYTGGPADDSSPGGGAAAAPGEGRDGSDGGGGSGGSDGTSDRYGSLGASGGGGADAAAGGAVWTEELQLLAAFQYSVNGDEYGSYTVPTTGTSAGGAGAGGEVGEQPEAAGGAAGPSPAAALALPGRAGEGGSPNGGQGGGVTA</sequence>
<dbReference type="AlphaFoldDB" id="A0A150G555"/>
<feature type="compositionally biased region" description="Low complexity" evidence="1">
    <location>
        <begin position="135"/>
        <end position="163"/>
    </location>
</feature>
<evidence type="ECO:0000313" key="2">
    <source>
        <dbReference type="EMBL" id="KXZ44982.1"/>
    </source>
</evidence>
<feature type="compositionally biased region" description="Gly residues" evidence="1">
    <location>
        <begin position="497"/>
        <end position="506"/>
    </location>
</feature>
<organism evidence="2 3">
    <name type="scientific">Gonium pectorale</name>
    <name type="common">Green alga</name>
    <dbReference type="NCBI Taxonomy" id="33097"/>
    <lineage>
        <taxon>Eukaryota</taxon>
        <taxon>Viridiplantae</taxon>
        <taxon>Chlorophyta</taxon>
        <taxon>core chlorophytes</taxon>
        <taxon>Chlorophyceae</taxon>
        <taxon>CS clade</taxon>
        <taxon>Chlamydomonadales</taxon>
        <taxon>Volvocaceae</taxon>
        <taxon>Gonium</taxon>
    </lineage>
</organism>
<feature type="compositionally biased region" description="Low complexity" evidence="1">
    <location>
        <begin position="209"/>
        <end position="220"/>
    </location>
</feature>
<keyword evidence="3" id="KW-1185">Reference proteome</keyword>
<gene>
    <name evidence="2" type="ORF">GPECTOR_60g760</name>
</gene>
<proteinExistence type="predicted"/>
<protein>
    <submittedName>
        <fullName evidence="2">Uncharacterized protein</fullName>
    </submittedName>
</protein>
<feature type="compositionally biased region" description="Low complexity" evidence="1">
    <location>
        <begin position="573"/>
        <end position="596"/>
    </location>
</feature>
<reference evidence="3" key="1">
    <citation type="journal article" date="2016" name="Nat. Commun.">
        <title>The Gonium pectorale genome demonstrates co-option of cell cycle regulation during the evolution of multicellularity.</title>
        <authorList>
            <person name="Hanschen E.R."/>
            <person name="Marriage T.N."/>
            <person name="Ferris P.J."/>
            <person name="Hamaji T."/>
            <person name="Toyoda A."/>
            <person name="Fujiyama A."/>
            <person name="Neme R."/>
            <person name="Noguchi H."/>
            <person name="Minakuchi Y."/>
            <person name="Suzuki M."/>
            <person name="Kawai-Toyooka H."/>
            <person name="Smith D.R."/>
            <person name="Sparks H."/>
            <person name="Anderson J."/>
            <person name="Bakaric R."/>
            <person name="Luria V."/>
            <person name="Karger A."/>
            <person name="Kirschner M.W."/>
            <person name="Durand P.M."/>
            <person name="Michod R.E."/>
            <person name="Nozaki H."/>
            <person name="Olson B.J."/>
        </authorList>
    </citation>
    <scope>NUCLEOTIDE SEQUENCE [LARGE SCALE GENOMIC DNA]</scope>
    <source>
        <strain evidence="3">NIES-2863</strain>
    </source>
</reference>
<feature type="region of interest" description="Disordered" evidence="1">
    <location>
        <begin position="457"/>
        <end position="526"/>
    </location>
</feature>
<dbReference type="Proteomes" id="UP000075714">
    <property type="component" value="Unassembled WGS sequence"/>
</dbReference>
<feature type="region of interest" description="Disordered" evidence="1">
    <location>
        <begin position="109"/>
        <end position="176"/>
    </location>
</feature>
<feature type="compositionally biased region" description="Gly residues" evidence="1">
    <location>
        <begin position="562"/>
        <end position="572"/>
    </location>
</feature>
<accession>A0A150G555</accession>
<dbReference type="EMBL" id="LSYV01000061">
    <property type="protein sequence ID" value="KXZ44982.1"/>
    <property type="molecule type" value="Genomic_DNA"/>
</dbReference>
<evidence type="ECO:0000313" key="3">
    <source>
        <dbReference type="Proteomes" id="UP000075714"/>
    </source>
</evidence>
<evidence type="ECO:0000256" key="1">
    <source>
        <dbReference type="SAM" id="MobiDB-lite"/>
    </source>
</evidence>
<feature type="region of interest" description="Disordered" evidence="1">
    <location>
        <begin position="45"/>
        <end position="67"/>
    </location>
</feature>
<comment type="caution">
    <text evidence="2">The sequence shown here is derived from an EMBL/GenBank/DDBJ whole genome shotgun (WGS) entry which is preliminary data.</text>
</comment>